<dbReference type="GO" id="GO:0046872">
    <property type="term" value="F:metal ion binding"/>
    <property type="evidence" value="ECO:0007669"/>
    <property type="project" value="UniProtKB-KW"/>
</dbReference>
<dbReference type="EMBL" id="QKYN01000137">
    <property type="protein sequence ID" value="RAG81810.1"/>
    <property type="molecule type" value="Genomic_DNA"/>
</dbReference>
<dbReference type="GO" id="GO:0008783">
    <property type="term" value="F:agmatinase activity"/>
    <property type="evidence" value="ECO:0007669"/>
    <property type="project" value="TreeGrafter"/>
</dbReference>
<dbReference type="PANTHER" id="PTHR11358">
    <property type="entry name" value="ARGINASE/AGMATINASE"/>
    <property type="match status" value="1"/>
</dbReference>
<dbReference type="Pfam" id="PF00491">
    <property type="entry name" value="Arginase"/>
    <property type="match status" value="1"/>
</dbReference>
<dbReference type="GO" id="GO:0033389">
    <property type="term" value="P:putrescine biosynthetic process from arginine, via agmatine"/>
    <property type="evidence" value="ECO:0007669"/>
    <property type="project" value="TreeGrafter"/>
</dbReference>
<evidence type="ECO:0000256" key="2">
    <source>
        <dbReference type="ARBA" id="ARBA00022723"/>
    </source>
</evidence>
<evidence type="ECO:0000256" key="1">
    <source>
        <dbReference type="ARBA" id="ARBA00009227"/>
    </source>
</evidence>
<proteinExistence type="inferred from homology"/>
<dbReference type="PANTHER" id="PTHR11358:SF26">
    <property type="entry name" value="GUANIDINO ACID HYDROLASE, MITOCHONDRIAL"/>
    <property type="match status" value="1"/>
</dbReference>
<dbReference type="SUPFAM" id="SSF52768">
    <property type="entry name" value="Arginase/deacetylase"/>
    <property type="match status" value="1"/>
</dbReference>
<evidence type="ECO:0008006" key="7">
    <source>
        <dbReference type="Google" id="ProtNLM"/>
    </source>
</evidence>
<evidence type="ECO:0000313" key="5">
    <source>
        <dbReference type="EMBL" id="RAG81810.1"/>
    </source>
</evidence>
<evidence type="ECO:0000313" key="6">
    <source>
        <dbReference type="Proteomes" id="UP000248889"/>
    </source>
</evidence>
<reference evidence="5 6" key="1">
    <citation type="submission" date="2018-06" db="EMBL/GenBank/DDBJ databases">
        <title>Streptacidiphilus pinicola sp. nov., isolated from pine grove soil.</title>
        <authorList>
            <person name="Roh S.G."/>
            <person name="Park S."/>
            <person name="Kim M.-K."/>
            <person name="Yun B.-R."/>
            <person name="Park J."/>
            <person name="Kim M.J."/>
            <person name="Kim Y.S."/>
            <person name="Kim S.B."/>
        </authorList>
    </citation>
    <scope>NUCLEOTIDE SEQUENCE [LARGE SCALE GENOMIC DNA]</scope>
    <source>
        <strain evidence="5 6">MMS16-CNU450</strain>
    </source>
</reference>
<evidence type="ECO:0000256" key="4">
    <source>
        <dbReference type="RuleBase" id="RU003684"/>
    </source>
</evidence>
<dbReference type="PROSITE" id="PS01053">
    <property type="entry name" value="ARGINASE_1"/>
    <property type="match status" value="1"/>
</dbReference>
<keyword evidence="2" id="KW-0479">Metal-binding</keyword>
<organism evidence="5 6">
    <name type="scientific">Streptacidiphilus pinicola</name>
    <dbReference type="NCBI Taxonomy" id="2219663"/>
    <lineage>
        <taxon>Bacteria</taxon>
        <taxon>Bacillati</taxon>
        <taxon>Actinomycetota</taxon>
        <taxon>Actinomycetes</taxon>
        <taxon>Kitasatosporales</taxon>
        <taxon>Streptomycetaceae</taxon>
        <taxon>Streptacidiphilus</taxon>
    </lineage>
</organism>
<protein>
    <recommendedName>
        <fullName evidence="7">Arginase family protein</fullName>
    </recommendedName>
</protein>
<dbReference type="PROSITE" id="PS51409">
    <property type="entry name" value="ARGINASE_2"/>
    <property type="match status" value="1"/>
</dbReference>
<dbReference type="PIRSF" id="PIRSF036979">
    <property type="entry name" value="Arginase"/>
    <property type="match status" value="1"/>
</dbReference>
<dbReference type="InterPro" id="IPR020855">
    <property type="entry name" value="Ureohydrolase_Mn_BS"/>
</dbReference>
<dbReference type="RefSeq" id="WP_111506543.1">
    <property type="nucleotide sequence ID" value="NZ_QKYN01000137.1"/>
</dbReference>
<name>A0A2X0K3A7_9ACTN</name>
<dbReference type="Gene3D" id="3.40.800.10">
    <property type="entry name" value="Ureohydrolase domain"/>
    <property type="match status" value="1"/>
</dbReference>
<dbReference type="Proteomes" id="UP000248889">
    <property type="component" value="Unassembled WGS sequence"/>
</dbReference>
<accession>A0A2X0K3A7</accession>
<dbReference type="InterPro" id="IPR023696">
    <property type="entry name" value="Ureohydrolase_dom_sf"/>
</dbReference>
<comment type="caution">
    <text evidence="5">The sequence shown here is derived from an EMBL/GenBank/DDBJ whole genome shotgun (WGS) entry which is preliminary data.</text>
</comment>
<keyword evidence="3 4" id="KW-0378">Hydrolase</keyword>
<keyword evidence="6" id="KW-1185">Reference proteome</keyword>
<dbReference type="InterPro" id="IPR006035">
    <property type="entry name" value="Ureohydrolase"/>
</dbReference>
<comment type="similarity">
    <text evidence="1">Belongs to the arginase family. Agmatinase subfamily.</text>
</comment>
<sequence>MRIKHSARRFLGGEPWSADGDWDVVVVGLPSDVGSRAPSLARNGPARLRRVTAALAPAGRDRADGWYDLAARRSILAGLRLADFGDLILDPLDLGSDLKQIPAVLRELRQSCRLLVVLGGDDSLSYWSCRDAELRRLVHLDAHEDAAALTGEYPHHGNFISYLERDEPELAILQYGQRDLVPGPPRLPGRNRVACASIDVLCETLDALAARDAPAATGAREVGYTALSVDIDVLDPHIMPAVTNPLPDGLGLGELMAVIEAAAAHGRPVRQFMLTEFAPADTAGIADAATAAHLLMRSIDACLR</sequence>
<dbReference type="OrthoDB" id="9788689at2"/>
<dbReference type="AlphaFoldDB" id="A0A2X0K3A7"/>
<gene>
    <name evidence="5" type="ORF">DN069_30905</name>
</gene>
<evidence type="ECO:0000256" key="3">
    <source>
        <dbReference type="ARBA" id="ARBA00022801"/>
    </source>
</evidence>